<sequence length="57" mass="5501">MRLSAAAGLAFAAALFTLAAPAASAAPVTAPAGGEPDVTHSVSAAPEARPDDLGWGR</sequence>
<accession>A0ABV5PMA2</accession>
<evidence type="ECO:0000256" key="2">
    <source>
        <dbReference type="SAM" id="SignalP"/>
    </source>
</evidence>
<comment type="caution">
    <text evidence="3">The sequence shown here is derived from an EMBL/GenBank/DDBJ whole genome shotgun (WGS) entry which is preliminary data.</text>
</comment>
<feature type="signal peptide" evidence="2">
    <location>
        <begin position="1"/>
        <end position="25"/>
    </location>
</feature>
<evidence type="ECO:0000256" key="1">
    <source>
        <dbReference type="SAM" id="MobiDB-lite"/>
    </source>
</evidence>
<evidence type="ECO:0000313" key="4">
    <source>
        <dbReference type="Proteomes" id="UP001589718"/>
    </source>
</evidence>
<protein>
    <submittedName>
        <fullName evidence="3">Uncharacterized protein</fullName>
    </submittedName>
</protein>
<name>A0ABV5PMA2_STRCM</name>
<dbReference type="RefSeq" id="WP_345218125.1">
    <property type="nucleotide sequence ID" value="NZ_BAAAXE010000001.1"/>
</dbReference>
<feature type="region of interest" description="Disordered" evidence="1">
    <location>
        <begin position="26"/>
        <end position="57"/>
    </location>
</feature>
<gene>
    <name evidence="3" type="ORF">ACFFTU_29870</name>
</gene>
<reference evidence="3 4" key="1">
    <citation type="submission" date="2024-09" db="EMBL/GenBank/DDBJ databases">
        <authorList>
            <person name="Sun Q."/>
            <person name="Mori K."/>
        </authorList>
    </citation>
    <scope>NUCLEOTIDE SEQUENCE [LARGE SCALE GENOMIC DNA]</scope>
    <source>
        <strain evidence="3 4">JCM 4362</strain>
    </source>
</reference>
<proteinExistence type="predicted"/>
<evidence type="ECO:0000313" key="3">
    <source>
        <dbReference type="EMBL" id="MFB9524158.1"/>
    </source>
</evidence>
<feature type="compositionally biased region" description="Basic and acidic residues" evidence="1">
    <location>
        <begin position="48"/>
        <end position="57"/>
    </location>
</feature>
<feature type="chain" id="PRO_5045257890" evidence="2">
    <location>
        <begin position="26"/>
        <end position="57"/>
    </location>
</feature>
<organism evidence="3 4">
    <name type="scientific">Streptomyces cremeus</name>
    <dbReference type="NCBI Taxonomy" id="66881"/>
    <lineage>
        <taxon>Bacteria</taxon>
        <taxon>Bacillati</taxon>
        <taxon>Actinomycetota</taxon>
        <taxon>Actinomycetes</taxon>
        <taxon>Kitasatosporales</taxon>
        <taxon>Streptomycetaceae</taxon>
        <taxon>Streptomyces</taxon>
    </lineage>
</organism>
<keyword evidence="4" id="KW-1185">Reference proteome</keyword>
<dbReference type="Proteomes" id="UP001589718">
    <property type="component" value="Unassembled WGS sequence"/>
</dbReference>
<keyword evidence="2" id="KW-0732">Signal</keyword>
<dbReference type="EMBL" id="JBHMCR010000019">
    <property type="protein sequence ID" value="MFB9524158.1"/>
    <property type="molecule type" value="Genomic_DNA"/>
</dbReference>